<dbReference type="EC" id="7.2.2.10" evidence="3"/>
<dbReference type="GO" id="GO:0140352">
    <property type="term" value="P:export from cell"/>
    <property type="evidence" value="ECO:0007669"/>
    <property type="project" value="UniProtKB-ARBA"/>
</dbReference>
<dbReference type="InterPro" id="IPR023298">
    <property type="entry name" value="ATPase_P-typ_TM_dom_sf"/>
</dbReference>
<evidence type="ECO:0000256" key="6">
    <source>
        <dbReference type="ARBA" id="ARBA00022692"/>
    </source>
</evidence>
<dbReference type="Pfam" id="PF00689">
    <property type="entry name" value="Cation_ATPase_C"/>
    <property type="match status" value="1"/>
</dbReference>
<dbReference type="InterPro" id="IPR044492">
    <property type="entry name" value="P_typ_ATPase_HD_dom"/>
</dbReference>
<reference evidence="16 17" key="1">
    <citation type="submission" date="2017-04" db="EMBL/GenBank/DDBJ databases">
        <authorList>
            <person name="Afonso C.L."/>
            <person name="Miller P.J."/>
            <person name="Scott M.A."/>
            <person name="Spackman E."/>
            <person name="Goraichik I."/>
            <person name="Dimitrov K.M."/>
            <person name="Suarez D.L."/>
            <person name="Swayne D.E."/>
        </authorList>
    </citation>
    <scope>NUCLEOTIDE SEQUENCE [LARGE SCALE GENOMIC DNA]</scope>
    <source>
        <strain evidence="16 17">DSM 5090</strain>
    </source>
</reference>
<dbReference type="FunFam" id="2.70.150.10:FF:000016">
    <property type="entry name" value="Calcium-transporting P-type ATPase putative"/>
    <property type="match status" value="1"/>
</dbReference>
<dbReference type="InterPro" id="IPR018303">
    <property type="entry name" value="ATPase_P-typ_P_site"/>
</dbReference>
<accession>A0A1W2CXX7</accession>
<organism evidence="16 17">
    <name type="scientific">Sporomusa malonica</name>
    <dbReference type="NCBI Taxonomy" id="112901"/>
    <lineage>
        <taxon>Bacteria</taxon>
        <taxon>Bacillati</taxon>
        <taxon>Bacillota</taxon>
        <taxon>Negativicutes</taxon>
        <taxon>Selenomonadales</taxon>
        <taxon>Sporomusaceae</taxon>
        <taxon>Sporomusa</taxon>
    </lineage>
</organism>
<dbReference type="PRINTS" id="PR00119">
    <property type="entry name" value="CATATPASE"/>
</dbReference>
<dbReference type="Proteomes" id="UP000192738">
    <property type="component" value="Unassembled WGS sequence"/>
</dbReference>
<feature type="transmembrane region" description="Helical" evidence="14">
    <location>
        <begin position="806"/>
        <end position="825"/>
    </location>
</feature>
<dbReference type="GO" id="GO:0046872">
    <property type="term" value="F:metal ion binding"/>
    <property type="evidence" value="ECO:0007669"/>
    <property type="project" value="UniProtKB-KW"/>
</dbReference>
<dbReference type="GO" id="GO:0005886">
    <property type="term" value="C:plasma membrane"/>
    <property type="evidence" value="ECO:0007669"/>
    <property type="project" value="UniProtKB-SubCell"/>
</dbReference>
<evidence type="ECO:0000256" key="3">
    <source>
        <dbReference type="ARBA" id="ARBA00012790"/>
    </source>
</evidence>
<dbReference type="SFLD" id="SFLDF00027">
    <property type="entry name" value="p-type_atpase"/>
    <property type="match status" value="1"/>
</dbReference>
<dbReference type="SFLD" id="SFLDS00003">
    <property type="entry name" value="Haloacid_Dehalogenase"/>
    <property type="match status" value="1"/>
</dbReference>
<evidence type="ECO:0000256" key="7">
    <source>
        <dbReference type="ARBA" id="ARBA00022723"/>
    </source>
</evidence>
<dbReference type="Gene3D" id="2.70.150.10">
    <property type="entry name" value="Calcium-transporting ATPase, cytoplasmic transduction domain A"/>
    <property type="match status" value="1"/>
</dbReference>
<dbReference type="InterPro" id="IPR008250">
    <property type="entry name" value="ATPase_P-typ_transduc_dom_A_sf"/>
</dbReference>
<keyword evidence="5" id="KW-0813">Transport</keyword>
<feature type="transmembrane region" description="Helical" evidence="14">
    <location>
        <begin position="837"/>
        <end position="856"/>
    </location>
</feature>
<keyword evidence="8" id="KW-0547">Nucleotide-binding</keyword>
<keyword evidence="6 14" id="KW-0812">Transmembrane</keyword>
<proteinExistence type="inferred from homology"/>
<gene>
    <name evidence="16" type="ORF">SAMN04488500_11259</name>
</gene>
<dbReference type="Pfam" id="PF00122">
    <property type="entry name" value="E1-E2_ATPase"/>
    <property type="match status" value="1"/>
</dbReference>
<dbReference type="PROSITE" id="PS00154">
    <property type="entry name" value="ATPASE_E1_E2"/>
    <property type="match status" value="1"/>
</dbReference>
<name>A0A1W2CXX7_9FIRM</name>
<dbReference type="Gene3D" id="3.40.50.1000">
    <property type="entry name" value="HAD superfamily/HAD-like"/>
    <property type="match status" value="1"/>
</dbReference>
<dbReference type="SMART" id="SM00831">
    <property type="entry name" value="Cation_ATPase_N"/>
    <property type="match status" value="1"/>
</dbReference>
<keyword evidence="17" id="KW-1185">Reference proteome</keyword>
<keyword evidence="7" id="KW-0479">Metal-binding</keyword>
<dbReference type="InterPro" id="IPR023214">
    <property type="entry name" value="HAD_sf"/>
</dbReference>
<dbReference type="SUPFAM" id="SSF81653">
    <property type="entry name" value="Calcium ATPase, transduction domain A"/>
    <property type="match status" value="1"/>
</dbReference>
<dbReference type="InterPro" id="IPR004014">
    <property type="entry name" value="ATPase_P-typ_cation-transptr_N"/>
</dbReference>
<keyword evidence="5" id="KW-0106">Calcium</keyword>
<dbReference type="NCBIfam" id="TIGR01494">
    <property type="entry name" value="ATPase_P-type"/>
    <property type="match status" value="3"/>
</dbReference>
<dbReference type="GO" id="GO:0005524">
    <property type="term" value="F:ATP binding"/>
    <property type="evidence" value="ECO:0007669"/>
    <property type="project" value="UniProtKB-KW"/>
</dbReference>
<keyword evidence="5" id="KW-0406">Ion transport</keyword>
<evidence type="ECO:0000256" key="2">
    <source>
        <dbReference type="ARBA" id="ARBA00005675"/>
    </source>
</evidence>
<keyword evidence="10" id="KW-1278">Translocase</keyword>
<dbReference type="CDD" id="cd02089">
    <property type="entry name" value="P-type_ATPase_Ca_prok"/>
    <property type="match status" value="1"/>
</dbReference>
<dbReference type="GO" id="GO:0005388">
    <property type="term" value="F:P-type calcium transporter activity"/>
    <property type="evidence" value="ECO:0007669"/>
    <property type="project" value="UniProtKB-EC"/>
</dbReference>
<dbReference type="InterPro" id="IPR036412">
    <property type="entry name" value="HAD-like_sf"/>
</dbReference>
<feature type="transmembrane region" description="Helical" evidence="14">
    <location>
        <begin position="277"/>
        <end position="304"/>
    </location>
</feature>
<dbReference type="InterPro" id="IPR001757">
    <property type="entry name" value="P_typ_ATPase"/>
</dbReference>
<dbReference type="SUPFAM" id="SSF56784">
    <property type="entry name" value="HAD-like"/>
    <property type="match status" value="1"/>
</dbReference>
<dbReference type="Pfam" id="PF00690">
    <property type="entry name" value="Cation_ATPase_N"/>
    <property type="match status" value="1"/>
</dbReference>
<evidence type="ECO:0000259" key="15">
    <source>
        <dbReference type="SMART" id="SM00831"/>
    </source>
</evidence>
<dbReference type="SFLD" id="SFLDG00002">
    <property type="entry name" value="C1.7:_P-type_atpase_like"/>
    <property type="match status" value="1"/>
</dbReference>
<evidence type="ECO:0000256" key="9">
    <source>
        <dbReference type="ARBA" id="ARBA00022840"/>
    </source>
</evidence>
<evidence type="ECO:0000256" key="14">
    <source>
        <dbReference type="SAM" id="Phobius"/>
    </source>
</evidence>
<evidence type="ECO:0000256" key="1">
    <source>
        <dbReference type="ARBA" id="ARBA00004651"/>
    </source>
</evidence>
<protein>
    <recommendedName>
        <fullName evidence="3">P-type Ca(2+) transporter</fullName>
        <ecNumber evidence="3">7.2.2.10</ecNumber>
    </recommendedName>
</protein>
<dbReference type="InterPro" id="IPR059000">
    <property type="entry name" value="ATPase_P-type_domA"/>
</dbReference>
<dbReference type="SUPFAM" id="SSF81665">
    <property type="entry name" value="Calcium ATPase, transmembrane domain M"/>
    <property type="match status" value="1"/>
</dbReference>
<evidence type="ECO:0000256" key="12">
    <source>
        <dbReference type="ARBA" id="ARBA00023136"/>
    </source>
</evidence>
<feature type="domain" description="Cation-transporting P-type ATPase N-terminal" evidence="15">
    <location>
        <begin position="3"/>
        <end position="77"/>
    </location>
</feature>
<evidence type="ECO:0000256" key="13">
    <source>
        <dbReference type="ARBA" id="ARBA00048694"/>
    </source>
</evidence>
<dbReference type="InterPro" id="IPR006068">
    <property type="entry name" value="ATPase_P-typ_cation-transptr_C"/>
</dbReference>
<dbReference type="SUPFAM" id="SSF81660">
    <property type="entry name" value="Metal cation-transporting ATPase, ATP-binding domain N"/>
    <property type="match status" value="1"/>
</dbReference>
<keyword evidence="5" id="KW-0109">Calcium transport</keyword>
<dbReference type="Pfam" id="PF13246">
    <property type="entry name" value="Cation_ATPase"/>
    <property type="match status" value="1"/>
</dbReference>
<evidence type="ECO:0000256" key="11">
    <source>
        <dbReference type="ARBA" id="ARBA00022989"/>
    </source>
</evidence>
<dbReference type="OrthoDB" id="9760802at2"/>
<feature type="transmembrane region" description="Helical" evidence="14">
    <location>
        <begin position="245"/>
        <end position="265"/>
    </location>
</feature>
<comment type="catalytic activity">
    <reaction evidence="13">
        <text>Ca(2+)(in) + ATP + H2O = Ca(2+)(out) + ADP + phosphate + H(+)</text>
        <dbReference type="Rhea" id="RHEA:18105"/>
        <dbReference type="ChEBI" id="CHEBI:15377"/>
        <dbReference type="ChEBI" id="CHEBI:15378"/>
        <dbReference type="ChEBI" id="CHEBI:29108"/>
        <dbReference type="ChEBI" id="CHEBI:30616"/>
        <dbReference type="ChEBI" id="CHEBI:43474"/>
        <dbReference type="ChEBI" id="CHEBI:456216"/>
        <dbReference type="EC" id="7.2.2.10"/>
    </reaction>
</comment>
<dbReference type="PANTHER" id="PTHR42861">
    <property type="entry name" value="CALCIUM-TRANSPORTING ATPASE"/>
    <property type="match status" value="1"/>
</dbReference>
<feature type="transmembrane region" description="Helical" evidence="14">
    <location>
        <begin position="700"/>
        <end position="725"/>
    </location>
</feature>
<dbReference type="Gene3D" id="3.40.1110.10">
    <property type="entry name" value="Calcium-transporting ATPase, cytoplasmic domain N"/>
    <property type="match status" value="1"/>
</dbReference>
<dbReference type="InterPro" id="IPR023299">
    <property type="entry name" value="ATPase_P-typ_cyto_dom_N"/>
</dbReference>
<evidence type="ECO:0000313" key="17">
    <source>
        <dbReference type="Proteomes" id="UP000192738"/>
    </source>
</evidence>
<feature type="transmembrane region" description="Helical" evidence="14">
    <location>
        <begin position="81"/>
        <end position="97"/>
    </location>
</feature>
<comment type="subcellular location">
    <subcellularLocation>
        <location evidence="1">Cell membrane</location>
        <topology evidence="1">Multi-pass membrane protein</topology>
    </subcellularLocation>
</comment>
<dbReference type="Gene3D" id="1.20.1110.10">
    <property type="entry name" value="Calcium-transporting ATPase, transmembrane domain"/>
    <property type="match status" value="1"/>
</dbReference>
<feature type="transmembrane region" description="Helical" evidence="14">
    <location>
        <begin position="57"/>
        <end position="75"/>
    </location>
</feature>
<evidence type="ECO:0000256" key="4">
    <source>
        <dbReference type="ARBA" id="ARBA00022475"/>
    </source>
</evidence>
<keyword evidence="9" id="KW-0067">ATP-binding</keyword>
<sequence>MKSWYQMSVEETVSEFESESSKGLSSAEASRRLVQYGYNELQEKKPEGFWQKLLNQFKNFLVLILLAASVISLLVGESADALVIIAIVILNAALGVFQESKAEKALAALKRMSAATSKLIRDGNLVVVPSRELVQGDMVVLEAGDYVPADVRILESFNLKIEEASLTGESVPVDKNSQELSQITPLAEQNNMAFMGTIVTYGRGKGIVVATAMQTEIGKIAGMLQSVEQEPTPLQIKLEEFGKTLGLLCIGVCAVVFAMGIYGGYSDGILSLSEIQHMLMISISLAVAAIPEGLPAVVAIVLAFGMQRMARKNSIMKKLHAVETLGSVSVICTDKTGTLTQNQMTVVKVFTASDLFTVSGHGYNPEGEFIAGEKPVKIDTKQELDLLLRASLLCNDAELKSLDDQIWSIVGDPTEGALVVAAAKGGYIKEAVTSLAPRLQEIPFDSGRKMMTTFHYTAEKIRAFSKGAPDILLSRCTHIIEKGTVRSLTEIDKQAVRAANQEMASQALRVLAVAYRDFEQVPDISSPGEVEKDLVMIGLVGMIDPPRSEAKAAVQVCLQAGIRTIMITGDHPTTALAIAKDLGIATKDQPVITGQALDTMPLEQLQQQVRTSSVFARVSPEHKLAIISALQNNGYITAMTGDGVNDAPALKKADIGVAMGITGTDVAKATADMVITDDNFATIVSAVEEGRVIYANIRKFVYFLLSCNASEVLTIFIAMLLGWPIPLLPTQLLWVNLVTDGFPALALGMEKKEPNVMRLKPRDPSEPLLAGNMQVLTGIQSLVMSITVLCAFQYGLTANNGNLDSARTFAFIMLMATQIICAYAARSEHYSAFQLGFFSNRYLNMGVGLSFFLLVLSVYSPLQEIFRTVQPVLNDWLVIGALAPIPFITAELTKFVRRCFK</sequence>
<evidence type="ECO:0000256" key="8">
    <source>
        <dbReference type="ARBA" id="ARBA00022741"/>
    </source>
</evidence>
<evidence type="ECO:0000313" key="16">
    <source>
        <dbReference type="EMBL" id="SMC89744.1"/>
    </source>
</evidence>
<dbReference type="STRING" id="112901.SAMN04488500_11259"/>
<feature type="transmembrane region" description="Helical" evidence="14">
    <location>
        <begin position="769"/>
        <end position="794"/>
    </location>
</feature>
<keyword evidence="11 14" id="KW-1133">Transmembrane helix</keyword>
<dbReference type="PRINTS" id="PR00120">
    <property type="entry name" value="HATPASE"/>
</dbReference>
<comment type="similarity">
    <text evidence="2">Belongs to the cation transport ATPase (P-type) (TC 3.A.3) family. Type IIA subfamily.</text>
</comment>
<evidence type="ECO:0000256" key="5">
    <source>
        <dbReference type="ARBA" id="ARBA00022568"/>
    </source>
</evidence>
<dbReference type="GO" id="GO:0016887">
    <property type="term" value="F:ATP hydrolysis activity"/>
    <property type="evidence" value="ECO:0007669"/>
    <property type="project" value="InterPro"/>
</dbReference>
<dbReference type="AlphaFoldDB" id="A0A1W2CXX7"/>
<dbReference type="FunFam" id="3.40.50.1000:FF:000028">
    <property type="entry name" value="Calcium-transporting P-type ATPase, putative"/>
    <property type="match status" value="1"/>
</dbReference>
<dbReference type="EMBL" id="FWXI01000012">
    <property type="protein sequence ID" value="SMC89744.1"/>
    <property type="molecule type" value="Genomic_DNA"/>
</dbReference>
<evidence type="ECO:0000256" key="10">
    <source>
        <dbReference type="ARBA" id="ARBA00022967"/>
    </source>
</evidence>
<keyword evidence="4" id="KW-1003">Cell membrane</keyword>
<keyword evidence="12 14" id="KW-0472">Membrane</keyword>
<dbReference type="RefSeq" id="WP_084576514.1">
    <property type="nucleotide sequence ID" value="NZ_CP155572.1"/>
</dbReference>